<evidence type="ECO:0000259" key="7">
    <source>
        <dbReference type="Pfam" id="PF18052"/>
    </source>
</evidence>
<evidence type="ECO:0000256" key="4">
    <source>
        <dbReference type="ARBA" id="ARBA00022741"/>
    </source>
</evidence>
<dbReference type="InterPro" id="IPR032675">
    <property type="entry name" value="LRR_dom_sf"/>
</dbReference>
<dbReference type="EMBL" id="JACMSC010000002">
    <property type="protein sequence ID" value="KAG6532458.1"/>
    <property type="molecule type" value="Genomic_DNA"/>
</dbReference>
<keyword evidence="4" id="KW-0547">Nucleotide-binding</keyword>
<dbReference type="CDD" id="cd14798">
    <property type="entry name" value="RX-CC_like"/>
    <property type="match status" value="1"/>
</dbReference>
<proteinExistence type="inferred from homology"/>
<feature type="domain" description="Disease resistance protein winged helix" evidence="8">
    <location>
        <begin position="415"/>
        <end position="487"/>
    </location>
</feature>
<keyword evidence="11" id="KW-1185">Reference proteome</keyword>
<dbReference type="InterPro" id="IPR058922">
    <property type="entry name" value="WHD_DRP"/>
</dbReference>
<dbReference type="Proteomes" id="UP000734854">
    <property type="component" value="Unassembled WGS sequence"/>
</dbReference>
<dbReference type="Pfam" id="PF23598">
    <property type="entry name" value="LRR_14"/>
    <property type="match status" value="1"/>
</dbReference>
<dbReference type="Pfam" id="PF00931">
    <property type="entry name" value="NB-ARC"/>
    <property type="match status" value="1"/>
</dbReference>
<dbReference type="InterPro" id="IPR055414">
    <property type="entry name" value="LRR_R13L4/SHOC2-like"/>
</dbReference>
<dbReference type="Pfam" id="PF23559">
    <property type="entry name" value="WHD_DRP"/>
    <property type="match status" value="1"/>
</dbReference>
<dbReference type="InterPro" id="IPR042197">
    <property type="entry name" value="Apaf_helical"/>
</dbReference>
<dbReference type="Gene3D" id="1.10.10.10">
    <property type="entry name" value="Winged helix-like DNA-binding domain superfamily/Winged helix DNA-binding domain"/>
    <property type="match status" value="1"/>
</dbReference>
<evidence type="ECO:0000256" key="5">
    <source>
        <dbReference type="ARBA" id="ARBA00022821"/>
    </source>
</evidence>
<dbReference type="GO" id="GO:0042742">
    <property type="term" value="P:defense response to bacterium"/>
    <property type="evidence" value="ECO:0007669"/>
    <property type="project" value="UniProtKB-ARBA"/>
</dbReference>
<dbReference type="FunFam" id="3.40.50.300:FF:001091">
    <property type="entry name" value="Probable disease resistance protein At1g61300"/>
    <property type="match status" value="1"/>
</dbReference>
<dbReference type="InterPro" id="IPR038005">
    <property type="entry name" value="RX-like_CC"/>
</dbReference>
<dbReference type="GO" id="GO:0009626">
    <property type="term" value="P:plant-type hypersensitive response"/>
    <property type="evidence" value="ECO:0007669"/>
    <property type="project" value="UniProtKB-ARBA"/>
</dbReference>
<dbReference type="PANTHER" id="PTHR23155">
    <property type="entry name" value="DISEASE RESISTANCE PROTEIN RP"/>
    <property type="match status" value="1"/>
</dbReference>
<dbReference type="GO" id="GO:0002758">
    <property type="term" value="P:innate immune response-activating signaling pathway"/>
    <property type="evidence" value="ECO:0007669"/>
    <property type="project" value="UniProtKB-ARBA"/>
</dbReference>
<reference evidence="10 11" key="1">
    <citation type="submission" date="2020-08" db="EMBL/GenBank/DDBJ databases">
        <title>Plant Genome Project.</title>
        <authorList>
            <person name="Zhang R.-G."/>
        </authorList>
    </citation>
    <scope>NUCLEOTIDE SEQUENCE [LARGE SCALE GENOMIC DNA]</scope>
    <source>
        <tissue evidence="10">Rhizome</tissue>
    </source>
</reference>
<dbReference type="Gene3D" id="1.20.5.4130">
    <property type="match status" value="1"/>
</dbReference>
<evidence type="ECO:0000259" key="8">
    <source>
        <dbReference type="Pfam" id="PF23559"/>
    </source>
</evidence>
<protein>
    <submittedName>
        <fullName evidence="10">Uncharacterized protein</fullName>
    </submittedName>
</protein>
<dbReference type="PRINTS" id="PR00364">
    <property type="entry name" value="DISEASERSIST"/>
</dbReference>
<dbReference type="Gene3D" id="1.10.8.430">
    <property type="entry name" value="Helical domain of apoptotic protease-activating factors"/>
    <property type="match status" value="1"/>
</dbReference>
<dbReference type="InterPro" id="IPR041118">
    <property type="entry name" value="Rx_N"/>
</dbReference>
<dbReference type="AlphaFoldDB" id="A0A8J5HNJ5"/>
<evidence type="ECO:0000313" key="11">
    <source>
        <dbReference type="Proteomes" id="UP000734854"/>
    </source>
</evidence>
<dbReference type="InterPro" id="IPR036388">
    <property type="entry name" value="WH-like_DNA-bd_sf"/>
</dbReference>
<comment type="similarity">
    <text evidence="1">Belongs to the disease resistance NB-LRR family.</text>
</comment>
<dbReference type="SUPFAM" id="SSF52540">
    <property type="entry name" value="P-loop containing nucleoside triphosphate hydrolases"/>
    <property type="match status" value="1"/>
</dbReference>
<dbReference type="SUPFAM" id="SSF52058">
    <property type="entry name" value="L domain-like"/>
    <property type="match status" value="1"/>
</dbReference>
<sequence>MAETIAPIVQLVASTIAGPIANEGQILLTVEEKVGWLHRELRRMHSFLADAERSATDDPQSSRWISEIRDLVYDSEDIIDAFDAIGTYPVACFFCHLRSRHQIGSRILELKSRLDEFFRSKSDYGIPTDGGPNSDDRWIHGLLASSPLIHQGDFVGFESHFNEVIDWAMSDRQELSVLSLVAMGGSGKTTLVKRVFNHNVVKRRFDRLAWIYVSKSFRMRNLFKEVAKGLMTMPSEEVNALNEKQLQELLLETLKEKRFLLVLDDVWDASVWEAIRLVLPRNENGSRVIITTRNSAVASSITEVKSCCHELQPLSFEQSWELFCRKVFPESEPCPDELKEDAEGIVKNCHGLPLAIVTIGGMMSRKGRSQLEWNNVLAKMYSNLIGNEVEVQGPLFLSYKHLPYPLKSCFLLFSIFPHDSNIRSKKLIRLLMAEGLVKEGEGEGERMEDVAEKYLMELINRSMIQISILGSTGRVKTFRIHHLIHQLSISIAKMQSFSIVHEDRRAKHPNNAYRISLQKSSYDALNNTGEKKLRSLFVFGIDEPLRINHRIVDKLRFLRVLDLEDVCLFKLPNEVGNLIHLRYLSLKGTRLKMLPLSLNNLLNLQTLDIRRTRLRKLLFEINNLKNLRNLEMKQGEKSIIIPSQFSQLENLQVITGVQADQAVVRGVGKLTHLRKLAIEDIQIENVSELCSSINNLPGLLSLSMYSIDVSTTLELEKLNPLSLQKLHIAGRLERLPSWFSGIRNLTKLRLGLTNLSADPFEALQQLPNLVFLQLYQAYQGKVMRCSHHGFRKLKILILTDLEKLEEWKVEDGTLQCIQEIWIMSCLELRSVPPGLKYLVTLLQLRLVSMPQNFISRLNPLGGADFPAIKHIPSIQVPIYDDGISVNDTNMDFENSQPNLNFQQLNMLVDPAMRLALSLGRSKSSNLYNSLWKLIALIRKINMSKSALKAVLQMSDLSSINQLSDLVGMDLLEWIVDARIRSSIAKVNVQRTN</sequence>
<feature type="domain" description="Disease resistance R13L4/SHOC-2-like LRR" evidence="9">
    <location>
        <begin position="532"/>
        <end position="823"/>
    </location>
</feature>
<evidence type="ECO:0000256" key="2">
    <source>
        <dbReference type="ARBA" id="ARBA00022614"/>
    </source>
</evidence>
<evidence type="ECO:0000256" key="3">
    <source>
        <dbReference type="ARBA" id="ARBA00022737"/>
    </source>
</evidence>
<dbReference type="FunFam" id="1.10.10.10:FF:000322">
    <property type="entry name" value="Probable disease resistance protein At1g63360"/>
    <property type="match status" value="1"/>
</dbReference>
<dbReference type="PANTHER" id="PTHR23155:SF1205">
    <property type="entry name" value="DISEASE RESISTANCE PROTEIN RPM1"/>
    <property type="match status" value="1"/>
</dbReference>
<evidence type="ECO:0000259" key="6">
    <source>
        <dbReference type="Pfam" id="PF00931"/>
    </source>
</evidence>
<dbReference type="Gene3D" id="3.80.10.10">
    <property type="entry name" value="Ribonuclease Inhibitor"/>
    <property type="match status" value="2"/>
</dbReference>
<keyword evidence="5" id="KW-0611">Plant defense</keyword>
<keyword evidence="3" id="KW-0677">Repeat</keyword>
<feature type="domain" description="Disease resistance N-terminal" evidence="7">
    <location>
        <begin position="9"/>
        <end position="83"/>
    </location>
</feature>
<comment type="caution">
    <text evidence="10">The sequence shown here is derived from an EMBL/GenBank/DDBJ whole genome shotgun (WGS) entry which is preliminary data.</text>
</comment>
<dbReference type="InterPro" id="IPR002182">
    <property type="entry name" value="NB-ARC"/>
</dbReference>
<organism evidence="10 11">
    <name type="scientific">Zingiber officinale</name>
    <name type="common">Ginger</name>
    <name type="synonym">Amomum zingiber</name>
    <dbReference type="NCBI Taxonomy" id="94328"/>
    <lineage>
        <taxon>Eukaryota</taxon>
        <taxon>Viridiplantae</taxon>
        <taxon>Streptophyta</taxon>
        <taxon>Embryophyta</taxon>
        <taxon>Tracheophyta</taxon>
        <taxon>Spermatophyta</taxon>
        <taxon>Magnoliopsida</taxon>
        <taxon>Liliopsida</taxon>
        <taxon>Zingiberales</taxon>
        <taxon>Zingiberaceae</taxon>
        <taxon>Zingiber</taxon>
    </lineage>
</organism>
<feature type="domain" description="NB-ARC" evidence="6">
    <location>
        <begin position="158"/>
        <end position="331"/>
    </location>
</feature>
<evidence type="ECO:0000313" key="10">
    <source>
        <dbReference type="EMBL" id="KAG6532458.1"/>
    </source>
</evidence>
<dbReference type="InterPro" id="IPR027417">
    <property type="entry name" value="P-loop_NTPase"/>
</dbReference>
<evidence type="ECO:0000256" key="1">
    <source>
        <dbReference type="ARBA" id="ARBA00008894"/>
    </source>
</evidence>
<dbReference type="InterPro" id="IPR044974">
    <property type="entry name" value="Disease_R_plants"/>
</dbReference>
<dbReference type="Pfam" id="PF18052">
    <property type="entry name" value="Rx_N"/>
    <property type="match status" value="1"/>
</dbReference>
<dbReference type="GO" id="GO:0043531">
    <property type="term" value="F:ADP binding"/>
    <property type="evidence" value="ECO:0007669"/>
    <property type="project" value="InterPro"/>
</dbReference>
<gene>
    <name evidence="10" type="ORF">ZIOFF_006303</name>
</gene>
<dbReference type="Gene3D" id="3.40.50.300">
    <property type="entry name" value="P-loop containing nucleotide triphosphate hydrolases"/>
    <property type="match status" value="1"/>
</dbReference>
<name>A0A8J5HNJ5_ZINOF</name>
<keyword evidence="2" id="KW-0433">Leucine-rich repeat</keyword>
<accession>A0A8J5HNJ5</accession>
<evidence type="ECO:0000259" key="9">
    <source>
        <dbReference type="Pfam" id="PF23598"/>
    </source>
</evidence>